<gene>
    <name evidence="1" type="ORF">E5329_20930</name>
</gene>
<dbReference type="EMBL" id="SRYA01000056">
    <property type="protein sequence ID" value="TGY91491.1"/>
    <property type="molecule type" value="Genomic_DNA"/>
</dbReference>
<protein>
    <submittedName>
        <fullName evidence="1">Aminodeoxychorismate lyase</fullName>
    </submittedName>
</protein>
<reference evidence="1" key="1">
    <citation type="submission" date="2019-04" db="EMBL/GenBank/DDBJ databases">
        <title>Microbes associate with the intestines of laboratory mice.</title>
        <authorList>
            <person name="Navarre W."/>
            <person name="Wong E."/>
            <person name="Huang K."/>
            <person name="Tropini C."/>
            <person name="Ng K."/>
            <person name="Yu B."/>
        </authorList>
    </citation>
    <scope>NUCLEOTIDE SEQUENCE</scope>
    <source>
        <strain evidence="1">NM01_1-7b</strain>
    </source>
</reference>
<evidence type="ECO:0000313" key="2">
    <source>
        <dbReference type="Proteomes" id="UP000304953"/>
    </source>
</evidence>
<name>A0AC61RS97_9FIRM</name>
<proteinExistence type="predicted"/>
<keyword evidence="2" id="KW-1185">Reference proteome</keyword>
<comment type="caution">
    <text evidence="1">The sequence shown here is derived from an EMBL/GenBank/DDBJ whole genome shotgun (WGS) entry which is preliminary data.</text>
</comment>
<accession>A0AC61RS97</accession>
<keyword evidence="1" id="KW-0456">Lyase</keyword>
<sequence length="127" mass="13915">MKSSKMTLSILNSVLSILIMVLILFVTLKAGEAAYALGYRIFTEPAVDRESGRDVTVRLQEGMSAQELGSLLEEKGLVDNGILFAIQLKLSALEDKLKSGKYTLNTSQTAEEMIQVLAGEETEETEE</sequence>
<evidence type="ECO:0000313" key="1">
    <source>
        <dbReference type="EMBL" id="TGY91491.1"/>
    </source>
</evidence>
<dbReference type="Proteomes" id="UP000304953">
    <property type="component" value="Unassembled WGS sequence"/>
</dbReference>
<organism evidence="1 2">
    <name type="scientific">Petralouisia muris</name>
    <dbReference type="NCBI Taxonomy" id="3032872"/>
    <lineage>
        <taxon>Bacteria</taxon>
        <taxon>Bacillati</taxon>
        <taxon>Bacillota</taxon>
        <taxon>Clostridia</taxon>
        <taxon>Lachnospirales</taxon>
        <taxon>Lachnospiraceae</taxon>
        <taxon>Petralouisia</taxon>
    </lineage>
</organism>